<feature type="transmembrane region" description="Helical" evidence="15">
    <location>
        <begin position="12"/>
        <end position="32"/>
    </location>
</feature>
<protein>
    <recommendedName>
        <fullName evidence="3">histidine kinase</fullName>
        <ecNumber evidence="3">2.7.13.3</ecNumber>
    </recommendedName>
    <alternativeName>
        <fullName evidence="14">Autolysin sensor kinase</fullName>
    </alternativeName>
</protein>
<keyword evidence="12" id="KW-0902">Two-component regulatory system</keyword>
<evidence type="ECO:0000256" key="6">
    <source>
        <dbReference type="ARBA" id="ARBA00022679"/>
    </source>
</evidence>
<comment type="catalytic activity">
    <reaction evidence="1">
        <text>ATP + protein L-histidine = ADP + protein N-phospho-L-histidine.</text>
        <dbReference type="EC" id="2.7.13.3"/>
    </reaction>
</comment>
<dbReference type="Gene3D" id="3.30.565.10">
    <property type="entry name" value="Histidine kinase-like ATPase, C-terminal domain"/>
    <property type="match status" value="1"/>
</dbReference>
<keyword evidence="7 15" id="KW-0812">Transmembrane</keyword>
<dbReference type="Pfam" id="PF06580">
    <property type="entry name" value="His_kinase"/>
    <property type="match status" value="1"/>
</dbReference>
<dbReference type="InterPro" id="IPR010559">
    <property type="entry name" value="Sig_transdc_His_kin_internal"/>
</dbReference>
<feature type="transmembrane region" description="Helical" evidence="15">
    <location>
        <begin position="87"/>
        <end position="109"/>
    </location>
</feature>
<keyword evidence="6" id="KW-0808">Transferase</keyword>
<proteinExistence type="predicted"/>
<dbReference type="EC" id="2.7.13.3" evidence="3"/>
<feature type="transmembrane region" description="Helical" evidence="15">
    <location>
        <begin position="185"/>
        <end position="206"/>
    </location>
</feature>
<dbReference type="Pfam" id="PF02518">
    <property type="entry name" value="HATPase_c"/>
    <property type="match status" value="1"/>
</dbReference>
<organism evidence="17 18">
    <name type="scientific">Staphylococcus marylandisciuri</name>
    <dbReference type="NCBI Taxonomy" id="2981529"/>
    <lineage>
        <taxon>Bacteria</taxon>
        <taxon>Bacillati</taxon>
        <taxon>Bacillota</taxon>
        <taxon>Bacilli</taxon>
        <taxon>Bacillales</taxon>
        <taxon>Staphylococcaceae</taxon>
        <taxon>Staphylococcus</taxon>
    </lineage>
</organism>
<gene>
    <name evidence="17" type="ORF">N9R04_01025</name>
</gene>
<accession>A0ABT2QMW1</accession>
<evidence type="ECO:0000256" key="7">
    <source>
        <dbReference type="ARBA" id="ARBA00022692"/>
    </source>
</evidence>
<evidence type="ECO:0000256" key="4">
    <source>
        <dbReference type="ARBA" id="ARBA00022475"/>
    </source>
</evidence>
<keyword evidence="8" id="KW-0547">Nucleotide-binding</keyword>
<dbReference type="RefSeq" id="WP_262854341.1">
    <property type="nucleotide sequence ID" value="NZ_JAOPKZ010000002.1"/>
</dbReference>
<dbReference type="InterPro" id="IPR050640">
    <property type="entry name" value="Bact_2-comp_sensor_kinase"/>
</dbReference>
<evidence type="ECO:0000313" key="18">
    <source>
        <dbReference type="Proteomes" id="UP001209553"/>
    </source>
</evidence>
<reference evidence="17 18" key="1">
    <citation type="journal article" date="2023" name="Int. J. Syst. Evol. Microbiol.">
        <title>Streptococcus sciuri sp. nov., Staphylococcus marylandisciuri sp. nov. and Staphylococcus americanisciuri sp. nov., isolated from faeces of eastern grey squirrel (Sciurus carolinensis).</title>
        <authorList>
            <person name="Volokhov D.V."/>
            <person name="Zagorodnyaya T.A."/>
            <person name="Furtak V.A."/>
            <person name="Nattanmai G."/>
            <person name="Randall L."/>
            <person name="Jose S."/>
            <person name="Gao Y."/>
            <person name="Eisenberg T."/>
            <person name="Delmonte P."/>
            <person name="Blom J."/>
            <person name="Mitchell K.K."/>
        </authorList>
    </citation>
    <scope>NUCLEOTIDE SEQUENCE [LARGE SCALE GENOMIC DNA]</scope>
    <source>
        <strain evidence="17 18">SQ8-PEA</strain>
    </source>
</reference>
<comment type="caution">
    <text evidence="17">The sequence shown here is derived from an EMBL/GenBank/DDBJ whole genome shotgun (WGS) entry which is preliminary data.</text>
</comment>
<sequence length="585" mass="65124">MLNLFMLLLERMGLIILLAYILMNIPYFKNLMNRRSESHSKIKLIILFTFFSILSNFTGVQIRGGEVISGTLYQHLPPDASMANTRVLTIGVAGLIGGPYVALVVGVVSGLFRVYIGGADAYTYFISSVFIALLSGYFGYKALKSNRYPTAFKGAMVGVGSEVIQMLCILVFSHHPELSWNLFRFISIPMILINSIGTAIFMSIILSTIRHEEETRAIQTHDVLQLANATLPYFRSGLNEHSAKEAAEIILNLMQVSAVAITNRHDILTHVGAGNDHHVAQKAIITHLSKEAIHTNTLKEAYSREEIGCNNPHCPLEAAIVVPLHLNNSVAGTLKLYFTDKTIITTSDKQMASGLAEIFSSQLELGHAEMQSALLRDAEIKSLQAQVNPHFFFNAINTISAMIRINTEKARELLLQLSQFFRSNLQGARDNVITLEQELAQVNAYISLEQARYPNRFTIHFDIAPQAKQTSVPPFVLQILIENAIKHAFTHRRKNNVIQVNASFHAHYLRLNVTDNGHGIPPHLVQQLGKQQVTSYTGTGSALENLNKRLTGLFGTYSRLHFDSTDKGTSIYCDIPCLQHRNQEA</sequence>
<keyword evidence="13 15" id="KW-0472">Membrane</keyword>
<evidence type="ECO:0000256" key="15">
    <source>
        <dbReference type="SAM" id="Phobius"/>
    </source>
</evidence>
<evidence type="ECO:0000256" key="13">
    <source>
        <dbReference type="ARBA" id="ARBA00023136"/>
    </source>
</evidence>
<dbReference type="GO" id="GO:0016301">
    <property type="term" value="F:kinase activity"/>
    <property type="evidence" value="ECO:0007669"/>
    <property type="project" value="UniProtKB-KW"/>
</dbReference>
<keyword evidence="11 15" id="KW-1133">Transmembrane helix</keyword>
<dbReference type="PANTHER" id="PTHR34220:SF7">
    <property type="entry name" value="SENSOR HISTIDINE KINASE YPDA"/>
    <property type="match status" value="1"/>
</dbReference>
<feature type="domain" description="Histidine kinase/HSP90-like ATPase" evidence="16">
    <location>
        <begin position="471"/>
        <end position="579"/>
    </location>
</feature>
<evidence type="ECO:0000313" key="17">
    <source>
        <dbReference type="EMBL" id="MCU5745302.1"/>
    </source>
</evidence>
<dbReference type="Proteomes" id="UP001209553">
    <property type="component" value="Unassembled WGS sequence"/>
</dbReference>
<keyword evidence="4" id="KW-1003">Cell membrane</keyword>
<evidence type="ECO:0000256" key="2">
    <source>
        <dbReference type="ARBA" id="ARBA00004651"/>
    </source>
</evidence>
<dbReference type="Pfam" id="PF07694">
    <property type="entry name" value="5TM-5TMR_LYT"/>
    <property type="match status" value="1"/>
</dbReference>
<keyword evidence="5" id="KW-0597">Phosphoprotein</keyword>
<evidence type="ECO:0000259" key="16">
    <source>
        <dbReference type="SMART" id="SM00387"/>
    </source>
</evidence>
<feature type="transmembrane region" description="Helical" evidence="15">
    <location>
        <begin position="152"/>
        <end position="173"/>
    </location>
</feature>
<evidence type="ECO:0000256" key="5">
    <source>
        <dbReference type="ARBA" id="ARBA00022553"/>
    </source>
</evidence>
<feature type="transmembrane region" description="Helical" evidence="15">
    <location>
        <begin position="44"/>
        <end position="62"/>
    </location>
</feature>
<dbReference type="EMBL" id="JAOPKZ010000002">
    <property type="protein sequence ID" value="MCU5745302.1"/>
    <property type="molecule type" value="Genomic_DNA"/>
</dbReference>
<evidence type="ECO:0000256" key="9">
    <source>
        <dbReference type="ARBA" id="ARBA00022777"/>
    </source>
</evidence>
<dbReference type="InterPro" id="IPR029016">
    <property type="entry name" value="GAF-like_dom_sf"/>
</dbReference>
<keyword evidence="9 17" id="KW-0418">Kinase</keyword>
<dbReference type="SUPFAM" id="SSF55874">
    <property type="entry name" value="ATPase domain of HSP90 chaperone/DNA topoisomerase II/histidine kinase"/>
    <property type="match status" value="1"/>
</dbReference>
<dbReference type="PANTHER" id="PTHR34220">
    <property type="entry name" value="SENSOR HISTIDINE KINASE YPDA"/>
    <property type="match status" value="1"/>
</dbReference>
<keyword evidence="18" id="KW-1185">Reference proteome</keyword>
<evidence type="ECO:0000256" key="12">
    <source>
        <dbReference type="ARBA" id="ARBA00023012"/>
    </source>
</evidence>
<dbReference type="SMART" id="SM00387">
    <property type="entry name" value="HATPase_c"/>
    <property type="match status" value="1"/>
</dbReference>
<evidence type="ECO:0000256" key="10">
    <source>
        <dbReference type="ARBA" id="ARBA00022840"/>
    </source>
</evidence>
<keyword evidence="10" id="KW-0067">ATP-binding</keyword>
<evidence type="ECO:0000256" key="14">
    <source>
        <dbReference type="ARBA" id="ARBA00029830"/>
    </source>
</evidence>
<dbReference type="Gene3D" id="3.30.450.40">
    <property type="match status" value="1"/>
</dbReference>
<evidence type="ECO:0000256" key="8">
    <source>
        <dbReference type="ARBA" id="ARBA00022741"/>
    </source>
</evidence>
<evidence type="ECO:0000256" key="1">
    <source>
        <dbReference type="ARBA" id="ARBA00000085"/>
    </source>
</evidence>
<evidence type="ECO:0000256" key="3">
    <source>
        <dbReference type="ARBA" id="ARBA00012438"/>
    </source>
</evidence>
<comment type="subcellular location">
    <subcellularLocation>
        <location evidence="2">Cell membrane</location>
        <topology evidence="2">Multi-pass membrane protein</topology>
    </subcellularLocation>
</comment>
<name>A0ABT2QMW1_9STAP</name>
<dbReference type="InterPro" id="IPR011620">
    <property type="entry name" value="Sig_transdc_His_kinase_LytS_TM"/>
</dbReference>
<dbReference type="InterPro" id="IPR003594">
    <property type="entry name" value="HATPase_dom"/>
</dbReference>
<dbReference type="InterPro" id="IPR036890">
    <property type="entry name" value="HATPase_C_sf"/>
</dbReference>
<evidence type="ECO:0000256" key="11">
    <source>
        <dbReference type="ARBA" id="ARBA00022989"/>
    </source>
</evidence>
<feature type="transmembrane region" description="Helical" evidence="15">
    <location>
        <begin position="121"/>
        <end position="140"/>
    </location>
</feature>